<accession>M7SFC5</accession>
<dbReference type="Gene3D" id="2.60.120.1030">
    <property type="entry name" value="Clp1, DNA binding domain"/>
    <property type="match status" value="1"/>
</dbReference>
<evidence type="ECO:0000256" key="4">
    <source>
        <dbReference type="ARBA" id="ARBA00019824"/>
    </source>
</evidence>
<comment type="function">
    <text evidence="9">Required for endonucleolytic cleavage during polyadenylation-dependent pre-mRNA 3'-end formation.</text>
</comment>
<comment type="subcellular location">
    <subcellularLocation>
        <location evidence="2 9">Nucleus</location>
    </subcellularLocation>
</comment>
<evidence type="ECO:0000256" key="7">
    <source>
        <dbReference type="ARBA" id="ARBA00022840"/>
    </source>
</evidence>
<keyword evidence="5 9" id="KW-0507">mRNA processing</keyword>
<dbReference type="Pfam" id="PF06807">
    <property type="entry name" value="Clp1"/>
    <property type="match status" value="1"/>
</dbReference>
<dbReference type="Pfam" id="PF16573">
    <property type="entry name" value="CLP1_N"/>
    <property type="match status" value="1"/>
</dbReference>
<evidence type="ECO:0000256" key="8">
    <source>
        <dbReference type="ARBA" id="ARBA00023242"/>
    </source>
</evidence>
<dbReference type="InterPro" id="IPR038239">
    <property type="entry name" value="Clp1_N_sf"/>
</dbReference>
<dbReference type="GO" id="GO:0006388">
    <property type="term" value="P:tRNA splicing, via endonucleolytic cleavage and ligation"/>
    <property type="evidence" value="ECO:0007669"/>
    <property type="project" value="TreeGrafter"/>
</dbReference>
<dbReference type="InterPro" id="IPR028606">
    <property type="entry name" value="Clp1"/>
</dbReference>
<evidence type="ECO:0000259" key="11">
    <source>
        <dbReference type="Pfam" id="PF06807"/>
    </source>
</evidence>
<dbReference type="AlphaFoldDB" id="M7SFC5"/>
<reference evidence="15" key="1">
    <citation type="journal article" date="2013" name="Genome Announc.">
        <title>Draft genome sequence of the grapevine dieback fungus Eutypa lata UCR-EL1.</title>
        <authorList>
            <person name="Blanco-Ulate B."/>
            <person name="Rolshausen P.E."/>
            <person name="Cantu D."/>
        </authorList>
    </citation>
    <scope>NUCLEOTIDE SEQUENCE [LARGE SCALE GENOMIC DNA]</scope>
    <source>
        <strain evidence="15">UCR-EL1</strain>
    </source>
</reference>
<feature type="compositionally biased region" description="Low complexity" evidence="10">
    <location>
        <begin position="110"/>
        <end position="123"/>
    </location>
</feature>
<dbReference type="GO" id="GO:0005524">
    <property type="term" value="F:ATP binding"/>
    <property type="evidence" value="ECO:0007669"/>
    <property type="project" value="UniProtKB-UniRule"/>
</dbReference>
<feature type="binding site" evidence="9">
    <location>
        <begin position="181"/>
        <end position="186"/>
    </location>
    <ligand>
        <name>ATP</name>
        <dbReference type="ChEBI" id="CHEBI:30616"/>
    </ligand>
</feature>
<dbReference type="InterPro" id="IPR045116">
    <property type="entry name" value="Clp1/Grc3"/>
</dbReference>
<dbReference type="PANTHER" id="PTHR12755:SF6">
    <property type="entry name" value="POLYRIBONUCLEOTIDE 5'-HYDROXYL-KINASE CLP1"/>
    <property type="match status" value="1"/>
</dbReference>
<dbReference type="Gene3D" id="2.40.30.330">
    <property type="entry name" value="Pre-mRNA cleavage complex subunit Clp1, C-terminal domain"/>
    <property type="match status" value="1"/>
</dbReference>
<feature type="compositionally biased region" description="Low complexity" evidence="10">
    <location>
        <begin position="10"/>
        <end position="33"/>
    </location>
</feature>
<gene>
    <name evidence="9" type="primary">CLP1</name>
    <name evidence="14" type="ORF">UCREL1_10172</name>
</gene>
<evidence type="ECO:0000256" key="10">
    <source>
        <dbReference type="SAM" id="MobiDB-lite"/>
    </source>
</evidence>
<dbReference type="OMA" id="DITGWWP"/>
<dbReference type="GO" id="GO:0031124">
    <property type="term" value="P:mRNA 3'-end processing"/>
    <property type="evidence" value="ECO:0007669"/>
    <property type="project" value="UniProtKB-UniRule"/>
</dbReference>
<evidence type="ECO:0000256" key="3">
    <source>
        <dbReference type="ARBA" id="ARBA00018706"/>
    </source>
</evidence>
<feature type="region of interest" description="Disordered" evidence="10">
    <location>
        <begin position="110"/>
        <end position="131"/>
    </location>
</feature>
<comment type="subunit">
    <text evidence="9">Component of a pre-mRNA cleavage factor complex. Interacts directly with PCF11.</text>
</comment>
<evidence type="ECO:0000256" key="5">
    <source>
        <dbReference type="ARBA" id="ARBA00022664"/>
    </source>
</evidence>
<dbReference type="InterPro" id="IPR038238">
    <property type="entry name" value="Clp1_C_sf"/>
</dbReference>
<dbReference type="EMBL" id="KB707352">
    <property type="protein sequence ID" value="EMR62882.1"/>
    <property type="molecule type" value="Genomic_DNA"/>
</dbReference>
<organism evidence="14 15">
    <name type="scientific">Eutypa lata (strain UCR-EL1)</name>
    <name type="common">Grapevine dieback disease fungus</name>
    <name type="synonym">Eutypa armeniacae</name>
    <dbReference type="NCBI Taxonomy" id="1287681"/>
    <lineage>
        <taxon>Eukaryota</taxon>
        <taxon>Fungi</taxon>
        <taxon>Dikarya</taxon>
        <taxon>Ascomycota</taxon>
        <taxon>Pezizomycotina</taxon>
        <taxon>Sordariomycetes</taxon>
        <taxon>Xylariomycetidae</taxon>
        <taxon>Xylariales</taxon>
        <taxon>Diatrypaceae</taxon>
        <taxon>Eutypa</taxon>
    </lineage>
</organism>
<feature type="region of interest" description="Disordered" evidence="10">
    <location>
        <begin position="427"/>
        <end position="457"/>
    </location>
</feature>
<dbReference type="eggNOG" id="KOG2749">
    <property type="taxonomic scope" value="Eukaryota"/>
</dbReference>
<feature type="binding site" evidence="9">
    <location>
        <position position="45"/>
    </location>
    <ligand>
        <name>ATP</name>
        <dbReference type="ChEBI" id="CHEBI:30616"/>
    </ligand>
</feature>
<keyword evidence="15" id="KW-1185">Reference proteome</keyword>
<dbReference type="InterPro" id="IPR027417">
    <property type="entry name" value="P-loop_NTPase"/>
</dbReference>
<dbReference type="SUPFAM" id="SSF52540">
    <property type="entry name" value="P-loop containing nucleoside triphosphate hydrolases"/>
    <property type="match status" value="1"/>
</dbReference>
<dbReference type="PANTHER" id="PTHR12755">
    <property type="entry name" value="CLEAVAGE/POLYADENYLATION FACTOR IA SUBUNIT CLP1P"/>
    <property type="match status" value="1"/>
</dbReference>
<comment type="similarity">
    <text evidence="9">Belongs to the Clp1 family. Clp1 subfamily.</text>
</comment>
<evidence type="ECO:0000259" key="12">
    <source>
        <dbReference type="Pfam" id="PF16573"/>
    </source>
</evidence>
<dbReference type="STRING" id="1287681.M7SFC5"/>
<feature type="domain" description="Clp1 P-loop" evidence="13">
    <location>
        <begin position="178"/>
        <end position="400"/>
    </location>
</feature>
<dbReference type="GO" id="GO:0051731">
    <property type="term" value="F:polynucleotide 5'-hydroxyl-kinase activity"/>
    <property type="evidence" value="ECO:0007669"/>
    <property type="project" value="InterPro"/>
</dbReference>
<evidence type="ECO:0000256" key="1">
    <source>
        <dbReference type="ARBA" id="ARBA00003798"/>
    </source>
</evidence>
<proteinExistence type="inferred from homology"/>
<feature type="domain" description="Clp1 N-terminal" evidence="12">
    <location>
        <begin position="40"/>
        <end position="157"/>
    </location>
</feature>
<dbReference type="HOGENOM" id="CLU_018195_3_1_1"/>
<keyword evidence="7 9" id="KW-0067">ATP-binding</keyword>
<evidence type="ECO:0000256" key="6">
    <source>
        <dbReference type="ARBA" id="ARBA00022741"/>
    </source>
</evidence>
<evidence type="ECO:0000313" key="15">
    <source>
        <dbReference type="Proteomes" id="UP000012174"/>
    </source>
</evidence>
<sequence>MSIPGLGQIAPTTAPSGSAAATSSSANHSTSRPAIETHALQPFWEYRFEVPHGSTLTIKLISGTAEKDGTELAPGTPYAFTATKSKINTWHGCVLEASTAAAAASAADASASSNGNSSNTNSNPYDAYVASPDTPDETPLVSYLNLHFKLEGMRSAAATAQKTGQATTIMGPRVMVVGPPCAGKSTLVRTLAGWATRMGRQPIAVNTDPREGMLSLPGTLSAAVLATISDLTNDWGIAGSTPMSGPSAVPVKLPLAYHYGLASPDANPRLYRGVCGALAAAATARLAEEEGDPDVRASGVLIDTPGVVPGADDDKSRYDHLAHIAAEFSVNVIVVLGSERVAAEMTRRFGVGGGGGGQQTTTTLGEPIAVVALERSGGVVERDAAFMQAVRERAIREYFFGDHRSTLSPFTQQVDFDALSVWRVIEAPSSSSPSSGAPAKDEDDSYDPDITSTSTTFTSPTTFAATATATATATTTPDIEKVEPSQPMQNCTLAVVYANPNDPADAVRDANVMGFVYVADVDEKRRRLRVLAPVSARLGDRPLLWGLWPEPMVSLLG</sequence>
<dbReference type="InterPro" id="IPR032319">
    <property type="entry name" value="CLP1_P"/>
</dbReference>
<dbReference type="GO" id="GO:0005849">
    <property type="term" value="C:mRNA cleavage factor complex"/>
    <property type="evidence" value="ECO:0007669"/>
    <property type="project" value="UniProtKB-UniRule"/>
</dbReference>
<dbReference type="OrthoDB" id="258143at2759"/>
<dbReference type="InterPro" id="IPR032324">
    <property type="entry name" value="Clp1_N"/>
</dbReference>
<dbReference type="Gene3D" id="3.40.50.300">
    <property type="entry name" value="P-loop containing nucleotide triphosphate hydrolases"/>
    <property type="match status" value="1"/>
</dbReference>
<protein>
    <recommendedName>
        <fullName evidence="4">Polynucleotide 5'-hydroxyl-kinase GRC3</fullName>
    </recommendedName>
    <alternativeName>
        <fullName evidence="3">Polynucleotide 5'-hydroxyl-kinase grc3</fullName>
    </alternativeName>
</protein>
<dbReference type="Proteomes" id="UP000012174">
    <property type="component" value="Unassembled WGS sequence"/>
</dbReference>
<feature type="region of interest" description="Disordered" evidence="10">
    <location>
        <begin position="1"/>
        <end position="33"/>
    </location>
</feature>
<keyword evidence="6 9" id="KW-0547">Nucleotide-binding</keyword>
<evidence type="ECO:0000313" key="14">
    <source>
        <dbReference type="EMBL" id="EMR62882.1"/>
    </source>
</evidence>
<evidence type="ECO:0000256" key="9">
    <source>
        <dbReference type="HAMAP-Rule" id="MF_03035"/>
    </source>
</evidence>
<dbReference type="HAMAP" id="MF_03035">
    <property type="entry name" value="Clp1"/>
    <property type="match status" value="1"/>
</dbReference>
<dbReference type="KEGG" id="ela:UCREL1_10172"/>
<evidence type="ECO:0000259" key="13">
    <source>
        <dbReference type="Pfam" id="PF16575"/>
    </source>
</evidence>
<name>M7SFC5_EUTLA</name>
<feature type="compositionally biased region" description="Low complexity" evidence="10">
    <location>
        <begin position="427"/>
        <end position="438"/>
    </location>
</feature>
<feature type="domain" description="Clp1 C-terminal" evidence="11">
    <location>
        <begin position="407"/>
        <end position="550"/>
    </location>
</feature>
<evidence type="ECO:0000256" key="2">
    <source>
        <dbReference type="ARBA" id="ARBA00004123"/>
    </source>
</evidence>
<dbReference type="InterPro" id="IPR010655">
    <property type="entry name" value="Clp1_C"/>
</dbReference>
<comment type="function">
    <text evidence="1">Polynucleotide 5'-kinase involved in rRNA processing.</text>
</comment>
<feature type="binding site" evidence="9">
    <location>
        <position position="84"/>
    </location>
    <ligand>
        <name>ATP</name>
        <dbReference type="ChEBI" id="CHEBI:30616"/>
    </ligand>
</feature>
<keyword evidence="8 9" id="KW-0539">Nucleus</keyword>
<dbReference type="Pfam" id="PF16575">
    <property type="entry name" value="CLP1_P"/>
    <property type="match status" value="1"/>
</dbReference>